<protein>
    <submittedName>
        <fullName evidence="4">Sensor histidine kinase</fullName>
    </submittedName>
</protein>
<comment type="caution">
    <text evidence="4">The sequence shown here is derived from an EMBL/GenBank/DDBJ whole genome shotgun (WGS) entry which is preliminary data.</text>
</comment>
<dbReference type="NCBIfam" id="NF041045">
    <property type="entry name" value="RsbA_anti_sig"/>
    <property type="match status" value="1"/>
</dbReference>
<evidence type="ECO:0000313" key="5">
    <source>
        <dbReference type="Proteomes" id="UP000677913"/>
    </source>
</evidence>
<keyword evidence="5" id="KW-1185">Reference proteome</keyword>
<dbReference type="InterPro" id="IPR025847">
    <property type="entry name" value="MEDS_domain"/>
</dbReference>
<dbReference type="InterPro" id="IPR003594">
    <property type="entry name" value="HATPase_dom"/>
</dbReference>
<dbReference type="Pfam" id="PF14417">
    <property type="entry name" value="MEDS"/>
    <property type="match status" value="1"/>
</dbReference>
<dbReference type="InterPro" id="IPR036890">
    <property type="entry name" value="HATPase_C_sf"/>
</dbReference>
<feature type="domain" description="MEDS" evidence="3">
    <location>
        <begin position="17"/>
        <end position="162"/>
    </location>
</feature>
<dbReference type="AlphaFoldDB" id="A0A8J8BCB2"/>
<sequence>MTPLSPPATGSQSTGLRHVFYPYEGQDQYLPGIVSYVEMARADDATVLVCAPEPRSHVLRQALPDDGTVCFLDPTALGRNPGLLIGAWQDWIGERTREGRAVCGLSEYQWTGRTSAQLSEMRYREWLLNLAFAQAPTWSLLCPYDTADQSPQDVLAIARSHPLLWDGAGFAPGRDYVEGPYEFDPLSEPPEAVEEMPYTISELALLRHTVATRAAALGLSPERVRDFVVAVSEVASNSIRHGGGRGVLRAWAGCGYLVCELTDSGYICDPLAGRLRPTGDQMGGRGLWFAHQLCDLVQIRSTRSEGTRVRLHIELPDPKER</sequence>
<evidence type="ECO:0000259" key="2">
    <source>
        <dbReference type="Pfam" id="PF13581"/>
    </source>
</evidence>
<dbReference type="GO" id="GO:0004674">
    <property type="term" value="F:protein serine/threonine kinase activity"/>
    <property type="evidence" value="ECO:0007669"/>
    <property type="project" value="UniProtKB-KW"/>
</dbReference>
<dbReference type="InterPro" id="IPR050267">
    <property type="entry name" value="Anti-sigma-factor_SerPK"/>
</dbReference>
<name>A0A8J8BCB2_9ACTN</name>
<dbReference type="EMBL" id="JAGSXH010000025">
    <property type="protein sequence ID" value="MBS2963355.1"/>
    <property type="molecule type" value="Genomic_DNA"/>
</dbReference>
<keyword evidence="4" id="KW-0418">Kinase</keyword>
<reference evidence="4" key="1">
    <citation type="submission" date="2021-04" db="EMBL/GenBank/DDBJ databases">
        <title>Genome based classification of Actinospica acidithermotolerans sp. nov., an actinobacterium isolated from an Indonesian hot spring.</title>
        <authorList>
            <person name="Kusuma A.B."/>
            <person name="Putra K.E."/>
            <person name="Nafisah S."/>
            <person name="Loh J."/>
            <person name="Nouioui I."/>
            <person name="Goodfellow M."/>
        </authorList>
    </citation>
    <scope>NUCLEOTIDE SEQUENCE</scope>
    <source>
        <strain evidence="4">DSM 45618</strain>
    </source>
</reference>
<proteinExistence type="predicted"/>
<dbReference type="InterPro" id="IPR047718">
    <property type="entry name" value="RsbA-like_anti_sig"/>
</dbReference>
<dbReference type="PANTHER" id="PTHR35526:SF3">
    <property type="entry name" value="ANTI-SIGMA-F FACTOR RSBW"/>
    <property type="match status" value="1"/>
</dbReference>
<keyword evidence="1" id="KW-0723">Serine/threonine-protein kinase</keyword>
<dbReference type="PANTHER" id="PTHR35526">
    <property type="entry name" value="ANTI-SIGMA-F FACTOR RSBW-RELATED"/>
    <property type="match status" value="1"/>
</dbReference>
<organism evidence="4 5">
    <name type="scientific">Actinocrinis puniceicyclus</name>
    <dbReference type="NCBI Taxonomy" id="977794"/>
    <lineage>
        <taxon>Bacteria</taxon>
        <taxon>Bacillati</taxon>
        <taxon>Actinomycetota</taxon>
        <taxon>Actinomycetes</taxon>
        <taxon>Catenulisporales</taxon>
        <taxon>Actinospicaceae</taxon>
        <taxon>Actinocrinis</taxon>
    </lineage>
</organism>
<dbReference type="SUPFAM" id="SSF55874">
    <property type="entry name" value="ATPase domain of HSP90 chaperone/DNA topoisomerase II/histidine kinase"/>
    <property type="match status" value="1"/>
</dbReference>
<dbReference type="Proteomes" id="UP000677913">
    <property type="component" value="Unassembled WGS sequence"/>
</dbReference>
<dbReference type="CDD" id="cd16936">
    <property type="entry name" value="HATPase_RsbW-like"/>
    <property type="match status" value="1"/>
</dbReference>
<dbReference type="RefSeq" id="WP_211466980.1">
    <property type="nucleotide sequence ID" value="NZ_JAGSXH010000025.1"/>
</dbReference>
<evidence type="ECO:0000259" key="3">
    <source>
        <dbReference type="Pfam" id="PF14417"/>
    </source>
</evidence>
<gene>
    <name evidence="4" type="ORF">KGA66_09885</name>
</gene>
<keyword evidence="4" id="KW-0808">Transferase</keyword>
<dbReference type="Gene3D" id="3.30.565.10">
    <property type="entry name" value="Histidine kinase-like ATPase, C-terminal domain"/>
    <property type="match status" value="1"/>
</dbReference>
<dbReference type="Pfam" id="PF13581">
    <property type="entry name" value="HATPase_c_2"/>
    <property type="match status" value="1"/>
</dbReference>
<feature type="domain" description="Histidine kinase/HSP90-like ATPase" evidence="2">
    <location>
        <begin position="200"/>
        <end position="311"/>
    </location>
</feature>
<evidence type="ECO:0000313" key="4">
    <source>
        <dbReference type="EMBL" id="MBS2963355.1"/>
    </source>
</evidence>
<evidence type="ECO:0000256" key="1">
    <source>
        <dbReference type="ARBA" id="ARBA00022527"/>
    </source>
</evidence>
<accession>A0A8J8BCB2</accession>